<dbReference type="RefSeq" id="WP_102950087.1">
    <property type="nucleotide sequence ID" value="NZ_CP024847.1"/>
</dbReference>
<dbReference type="KEGG" id="nba:CUN60_00230"/>
<evidence type="ECO:0008006" key="8">
    <source>
        <dbReference type="Google" id="ProtNLM"/>
    </source>
</evidence>
<dbReference type="SUPFAM" id="SSF46565">
    <property type="entry name" value="Chaperone J-domain"/>
    <property type="match status" value="1"/>
</dbReference>
<feature type="domain" description="SPOR" evidence="5">
    <location>
        <begin position="171"/>
        <end position="254"/>
    </location>
</feature>
<protein>
    <recommendedName>
        <fullName evidence="8">SPOR domain-containing protein</fullName>
    </recommendedName>
</protein>
<gene>
    <name evidence="6" type="ORF">CUN60_00230</name>
</gene>
<dbReference type="InterPro" id="IPR001623">
    <property type="entry name" value="DnaJ_domain"/>
</dbReference>
<dbReference type="Proteomes" id="UP000236655">
    <property type="component" value="Chromosome"/>
</dbReference>
<evidence type="ECO:0000313" key="7">
    <source>
        <dbReference type="Proteomes" id="UP000236655"/>
    </source>
</evidence>
<evidence type="ECO:0000313" key="6">
    <source>
        <dbReference type="EMBL" id="AUR50787.1"/>
    </source>
</evidence>
<dbReference type="InterPro" id="IPR007730">
    <property type="entry name" value="SPOR-like_dom"/>
</dbReference>
<dbReference type="GO" id="GO:0051087">
    <property type="term" value="F:protein-folding chaperone binding"/>
    <property type="evidence" value="ECO:0007669"/>
    <property type="project" value="TreeGrafter"/>
</dbReference>
<reference evidence="7" key="1">
    <citation type="submission" date="2017-11" db="EMBL/GenBank/DDBJ databases">
        <authorList>
            <person name="Chan K.G."/>
            <person name="Lee L.S."/>
        </authorList>
    </citation>
    <scope>NUCLEOTIDE SEQUENCE [LARGE SCALE GENOMIC DNA]</scope>
    <source>
        <strain evidence="7">DSM 100970</strain>
    </source>
</reference>
<name>A0A2I7N2W0_9NEIS</name>
<evidence type="ECO:0000259" key="5">
    <source>
        <dbReference type="PROSITE" id="PS51724"/>
    </source>
</evidence>
<keyword evidence="3" id="KW-0812">Transmembrane</keyword>
<dbReference type="CDD" id="cd06257">
    <property type="entry name" value="DnaJ"/>
    <property type="match status" value="1"/>
</dbReference>
<dbReference type="InterPro" id="IPR036869">
    <property type="entry name" value="J_dom_sf"/>
</dbReference>
<feature type="compositionally biased region" description="Polar residues" evidence="2">
    <location>
        <begin position="147"/>
        <end position="161"/>
    </location>
</feature>
<evidence type="ECO:0000256" key="3">
    <source>
        <dbReference type="SAM" id="Phobius"/>
    </source>
</evidence>
<keyword evidence="3" id="KW-0472">Membrane</keyword>
<dbReference type="InterPro" id="IPR036680">
    <property type="entry name" value="SPOR-like_sf"/>
</dbReference>
<dbReference type="PANTHER" id="PTHR44360:SF1">
    <property type="entry name" value="DNAJ HOMOLOG SUBFAMILY B MEMBER 9"/>
    <property type="match status" value="1"/>
</dbReference>
<dbReference type="GO" id="GO:0042834">
    <property type="term" value="F:peptidoglycan binding"/>
    <property type="evidence" value="ECO:0007669"/>
    <property type="project" value="InterPro"/>
</dbReference>
<dbReference type="PROSITE" id="PS51724">
    <property type="entry name" value="SPOR"/>
    <property type="match status" value="1"/>
</dbReference>
<keyword evidence="7" id="KW-1185">Reference proteome</keyword>
<evidence type="ECO:0000256" key="2">
    <source>
        <dbReference type="SAM" id="MobiDB-lite"/>
    </source>
</evidence>
<dbReference type="PANTHER" id="PTHR44360">
    <property type="entry name" value="DNAJ HOMOLOG SUBFAMILY B MEMBER 9"/>
    <property type="match status" value="1"/>
</dbReference>
<proteinExistence type="predicted"/>
<sequence>MKNYYRILGLSIDAEYEEIRAAYKILAQQHHPDKGGSQTEFTLIQEAYTILSDPKTKRVYDNDLLKYISDRQLSTVVRPSGNSSSIWLWLMGLFTCGALAFAYWAYQQHKEQETIINALNKKPVTTSSAPIATTPKKAKRKAVTPSAKKTNSSVPVATSNSSNNDYNQLGGYTGTLYLINTGSFSDLNTAKARQKQLTQFGFSSKIQKINANTEGDTSYNVFIGPYQTLDNANKTLDTLNKQNIDATLEQVVSE</sequence>
<dbReference type="Pfam" id="PF00226">
    <property type="entry name" value="DnaJ"/>
    <property type="match status" value="1"/>
</dbReference>
<evidence type="ECO:0000256" key="1">
    <source>
        <dbReference type="ARBA" id="ARBA00023186"/>
    </source>
</evidence>
<dbReference type="SUPFAM" id="SSF110997">
    <property type="entry name" value="Sporulation related repeat"/>
    <property type="match status" value="1"/>
</dbReference>
<feature type="region of interest" description="Disordered" evidence="2">
    <location>
        <begin position="126"/>
        <end position="161"/>
    </location>
</feature>
<evidence type="ECO:0000259" key="4">
    <source>
        <dbReference type="PROSITE" id="PS50076"/>
    </source>
</evidence>
<dbReference type="Pfam" id="PF05036">
    <property type="entry name" value="SPOR"/>
    <property type="match status" value="1"/>
</dbReference>
<dbReference type="OrthoDB" id="8960697at2"/>
<accession>A0A2I7N2W0</accession>
<dbReference type="Gene3D" id="1.10.287.110">
    <property type="entry name" value="DnaJ domain"/>
    <property type="match status" value="1"/>
</dbReference>
<dbReference type="PROSITE" id="PS50076">
    <property type="entry name" value="DNAJ_2"/>
    <property type="match status" value="1"/>
</dbReference>
<dbReference type="GO" id="GO:0036503">
    <property type="term" value="P:ERAD pathway"/>
    <property type="evidence" value="ECO:0007669"/>
    <property type="project" value="TreeGrafter"/>
</dbReference>
<keyword evidence="1" id="KW-0143">Chaperone</keyword>
<dbReference type="SMART" id="SM00271">
    <property type="entry name" value="DnaJ"/>
    <property type="match status" value="1"/>
</dbReference>
<organism evidence="6 7">
    <name type="scientific">Aquella oligotrophica</name>
    <dbReference type="NCBI Taxonomy" id="2067065"/>
    <lineage>
        <taxon>Bacteria</taxon>
        <taxon>Pseudomonadati</taxon>
        <taxon>Pseudomonadota</taxon>
        <taxon>Betaproteobacteria</taxon>
        <taxon>Neisseriales</taxon>
        <taxon>Neisseriaceae</taxon>
        <taxon>Aquella</taxon>
    </lineage>
</organism>
<keyword evidence="3" id="KW-1133">Transmembrane helix</keyword>
<dbReference type="InterPro" id="IPR051948">
    <property type="entry name" value="Hsp70_co-chaperone_J-domain"/>
</dbReference>
<dbReference type="GO" id="GO:0051787">
    <property type="term" value="F:misfolded protein binding"/>
    <property type="evidence" value="ECO:0007669"/>
    <property type="project" value="TreeGrafter"/>
</dbReference>
<dbReference type="PRINTS" id="PR00625">
    <property type="entry name" value="JDOMAIN"/>
</dbReference>
<feature type="transmembrane region" description="Helical" evidence="3">
    <location>
        <begin position="86"/>
        <end position="106"/>
    </location>
</feature>
<feature type="domain" description="J" evidence="4">
    <location>
        <begin position="3"/>
        <end position="64"/>
    </location>
</feature>
<dbReference type="Gene3D" id="3.30.70.1070">
    <property type="entry name" value="Sporulation related repeat"/>
    <property type="match status" value="1"/>
</dbReference>
<dbReference type="EMBL" id="CP024847">
    <property type="protein sequence ID" value="AUR50787.1"/>
    <property type="molecule type" value="Genomic_DNA"/>
</dbReference>
<dbReference type="AlphaFoldDB" id="A0A2I7N2W0"/>